<feature type="domain" description="DDE Tnp4" evidence="8">
    <location>
        <begin position="171"/>
        <end position="335"/>
    </location>
</feature>
<evidence type="ECO:0000256" key="7">
    <source>
        <dbReference type="ARBA" id="ARBA00023242"/>
    </source>
</evidence>
<evidence type="ECO:0000256" key="4">
    <source>
        <dbReference type="ARBA" id="ARBA00022722"/>
    </source>
</evidence>
<dbReference type="AlphaFoldDB" id="A0ABD0SLB5"/>
<reference evidence="9 10" key="1">
    <citation type="submission" date="2024-06" db="EMBL/GenBank/DDBJ databases">
        <title>A chromosome-level genome assembly of beet webworm, Loxostege sticticalis.</title>
        <authorList>
            <person name="Zhang Y."/>
        </authorList>
    </citation>
    <scope>NUCLEOTIDE SEQUENCE [LARGE SCALE GENOMIC DNA]</scope>
    <source>
        <strain evidence="9">AQ028</strain>
        <tissue evidence="9">Male pupae</tissue>
    </source>
</reference>
<sequence length="395" mass="46156">MDREKRIVLLLLLRRQMKKKEQNKRKYWINPYLSIMNHNGEHFKRKYEALKMCGDDKFYQFFRMSPSTFEELLAKLAPRLQKQHVFRKPVEPLEMLGLTLRFLATGNSFRDMEFTDYRGKSTIVKIVGEVCRALWEILLSESIPKITKELIEQIAEDFDTNTNFPNCMGALDGKHIRIRKPAHSGSLFFNYKSYNSIVLLALVDSKYRFVYVDVGSYGKECDSTIFHNSKLNELLLQNRLPIPAPKPLPGLQNSVPYVFIGDEGLPLLNNLIRPYPGKHLSVEQRVFNYRLSRARRYVECAFGIFANKWRIFHRPLNVQYNFATDIIKACCVLHNFVICRDGIRKSEELYIDDCLINMQQTTADDFVTNPVTIRDEFCKYFNSDAGALSWQLSKI</sequence>
<comment type="similarity">
    <text evidence="3">Belongs to the HARBI1 family.</text>
</comment>
<comment type="subcellular location">
    <subcellularLocation>
        <location evidence="2">Nucleus</location>
    </subcellularLocation>
</comment>
<dbReference type="GO" id="GO:0005634">
    <property type="term" value="C:nucleus"/>
    <property type="evidence" value="ECO:0007669"/>
    <property type="project" value="UniProtKB-SubCell"/>
</dbReference>
<evidence type="ECO:0000256" key="2">
    <source>
        <dbReference type="ARBA" id="ARBA00004123"/>
    </source>
</evidence>
<keyword evidence="5" id="KW-0479">Metal-binding</keyword>
<evidence type="ECO:0000313" key="9">
    <source>
        <dbReference type="EMBL" id="KAL0819256.1"/>
    </source>
</evidence>
<gene>
    <name evidence="9" type="ORF">ABMA28_008496</name>
</gene>
<proteinExistence type="inferred from homology"/>
<comment type="caution">
    <text evidence="9">The sequence shown here is derived from an EMBL/GenBank/DDBJ whole genome shotgun (WGS) entry which is preliminary data.</text>
</comment>
<keyword evidence="6" id="KW-0378">Hydrolase</keyword>
<evidence type="ECO:0000259" key="8">
    <source>
        <dbReference type="Pfam" id="PF13359"/>
    </source>
</evidence>
<dbReference type="InterPro" id="IPR027806">
    <property type="entry name" value="HARBI1_dom"/>
</dbReference>
<name>A0ABD0SLB5_LOXSC</name>
<evidence type="ECO:0000256" key="6">
    <source>
        <dbReference type="ARBA" id="ARBA00022801"/>
    </source>
</evidence>
<protein>
    <recommendedName>
        <fullName evidence="8">DDE Tnp4 domain-containing protein</fullName>
    </recommendedName>
</protein>
<dbReference type="GO" id="GO:0046872">
    <property type="term" value="F:metal ion binding"/>
    <property type="evidence" value="ECO:0007669"/>
    <property type="project" value="UniProtKB-KW"/>
</dbReference>
<dbReference type="PANTHER" id="PTHR22930:SF269">
    <property type="entry name" value="NUCLEASE HARBI1-LIKE PROTEIN"/>
    <property type="match status" value="1"/>
</dbReference>
<dbReference type="Proteomes" id="UP001549921">
    <property type="component" value="Unassembled WGS sequence"/>
</dbReference>
<dbReference type="Pfam" id="PF13359">
    <property type="entry name" value="DDE_Tnp_4"/>
    <property type="match status" value="1"/>
</dbReference>
<comment type="cofactor">
    <cofactor evidence="1">
        <name>a divalent metal cation</name>
        <dbReference type="ChEBI" id="CHEBI:60240"/>
    </cofactor>
</comment>
<dbReference type="GO" id="GO:0004518">
    <property type="term" value="F:nuclease activity"/>
    <property type="evidence" value="ECO:0007669"/>
    <property type="project" value="UniProtKB-KW"/>
</dbReference>
<accession>A0ABD0SLB5</accession>
<evidence type="ECO:0000256" key="1">
    <source>
        <dbReference type="ARBA" id="ARBA00001968"/>
    </source>
</evidence>
<keyword evidence="7" id="KW-0539">Nucleus</keyword>
<dbReference type="InterPro" id="IPR045249">
    <property type="entry name" value="HARBI1-like"/>
</dbReference>
<evidence type="ECO:0000256" key="5">
    <source>
        <dbReference type="ARBA" id="ARBA00022723"/>
    </source>
</evidence>
<dbReference type="EMBL" id="JBEDNZ010000021">
    <property type="protein sequence ID" value="KAL0819256.1"/>
    <property type="molecule type" value="Genomic_DNA"/>
</dbReference>
<dbReference type="PANTHER" id="PTHR22930">
    <property type="match status" value="1"/>
</dbReference>
<dbReference type="GO" id="GO:0016787">
    <property type="term" value="F:hydrolase activity"/>
    <property type="evidence" value="ECO:0007669"/>
    <property type="project" value="UniProtKB-KW"/>
</dbReference>
<evidence type="ECO:0000313" key="10">
    <source>
        <dbReference type="Proteomes" id="UP001549921"/>
    </source>
</evidence>
<keyword evidence="4" id="KW-0540">Nuclease</keyword>
<evidence type="ECO:0000256" key="3">
    <source>
        <dbReference type="ARBA" id="ARBA00006958"/>
    </source>
</evidence>
<organism evidence="9 10">
    <name type="scientific">Loxostege sticticalis</name>
    <name type="common">Beet webworm moth</name>
    <dbReference type="NCBI Taxonomy" id="481309"/>
    <lineage>
        <taxon>Eukaryota</taxon>
        <taxon>Metazoa</taxon>
        <taxon>Ecdysozoa</taxon>
        <taxon>Arthropoda</taxon>
        <taxon>Hexapoda</taxon>
        <taxon>Insecta</taxon>
        <taxon>Pterygota</taxon>
        <taxon>Neoptera</taxon>
        <taxon>Endopterygota</taxon>
        <taxon>Lepidoptera</taxon>
        <taxon>Glossata</taxon>
        <taxon>Ditrysia</taxon>
        <taxon>Pyraloidea</taxon>
        <taxon>Crambidae</taxon>
        <taxon>Pyraustinae</taxon>
        <taxon>Loxostege</taxon>
    </lineage>
</organism>